<sequence length="146" mass="16995">MKLCSTFRGRTTRTKKIHALNTDSTTTVSSRMFPLFLPKQFHRLLVPSSNSQCSQDIRFIARAHENKLYRLRCSLFIRTSQCMKSQVSLSFEIILSHVIVIHHHKIYGCRIGTTYFPFHGPGMIMKDNGMELHILLNYYETKVNTE</sequence>
<dbReference type="AlphaFoldDB" id="A0A087UCE1"/>
<gene>
    <name evidence="1" type="ORF">X975_16732</name>
</gene>
<organism evidence="1 2">
    <name type="scientific">Stegodyphus mimosarum</name>
    <name type="common">African social velvet spider</name>
    <dbReference type="NCBI Taxonomy" id="407821"/>
    <lineage>
        <taxon>Eukaryota</taxon>
        <taxon>Metazoa</taxon>
        <taxon>Ecdysozoa</taxon>
        <taxon>Arthropoda</taxon>
        <taxon>Chelicerata</taxon>
        <taxon>Arachnida</taxon>
        <taxon>Araneae</taxon>
        <taxon>Araneomorphae</taxon>
        <taxon>Entelegynae</taxon>
        <taxon>Eresoidea</taxon>
        <taxon>Eresidae</taxon>
        <taxon>Stegodyphus</taxon>
    </lineage>
</organism>
<keyword evidence="2" id="KW-1185">Reference proteome</keyword>
<reference evidence="1 2" key="1">
    <citation type="submission" date="2013-11" db="EMBL/GenBank/DDBJ databases">
        <title>Genome sequencing of Stegodyphus mimosarum.</title>
        <authorList>
            <person name="Bechsgaard J."/>
        </authorList>
    </citation>
    <scope>NUCLEOTIDE SEQUENCE [LARGE SCALE GENOMIC DNA]</scope>
</reference>
<name>A0A087UCE1_STEMI</name>
<dbReference type="Proteomes" id="UP000054359">
    <property type="component" value="Unassembled WGS sequence"/>
</dbReference>
<evidence type="ECO:0000313" key="1">
    <source>
        <dbReference type="EMBL" id="KFM75030.1"/>
    </source>
</evidence>
<evidence type="ECO:0000313" key="2">
    <source>
        <dbReference type="Proteomes" id="UP000054359"/>
    </source>
</evidence>
<proteinExistence type="predicted"/>
<feature type="non-terminal residue" evidence="1">
    <location>
        <position position="146"/>
    </location>
</feature>
<protein>
    <submittedName>
        <fullName evidence="1">Uncharacterized protein</fullName>
    </submittedName>
</protein>
<accession>A0A087UCE1</accession>
<dbReference type="EMBL" id="KK119194">
    <property type="protein sequence ID" value="KFM75030.1"/>
    <property type="molecule type" value="Genomic_DNA"/>
</dbReference>